<feature type="domain" description="Type II secretion system protein GspF" evidence="11">
    <location>
        <begin position="72"/>
        <end position="194"/>
    </location>
</feature>
<feature type="transmembrane region" description="Helical" evidence="10">
    <location>
        <begin position="172"/>
        <end position="193"/>
    </location>
</feature>
<evidence type="ECO:0000256" key="6">
    <source>
        <dbReference type="ARBA" id="ARBA00022692"/>
    </source>
</evidence>
<name>U5T7V7_9GAMM</name>
<feature type="transmembrane region" description="Helical" evidence="10">
    <location>
        <begin position="378"/>
        <end position="398"/>
    </location>
</feature>
<keyword evidence="7 10" id="KW-1133">Transmembrane helix</keyword>
<evidence type="ECO:0000313" key="12">
    <source>
        <dbReference type="EMBL" id="AGY92473.1"/>
    </source>
</evidence>
<evidence type="ECO:0000259" key="11">
    <source>
        <dbReference type="Pfam" id="PF00482"/>
    </source>
</evidence>
<dbReference type="Gene3D" id="1.20.81.30">
    <property type="entry name" value="Type II secretion system (T2SS), domain F"/>
    <property type="match status" value="2"/>
</dbReference>
<organism evidence="12 13">
    <name type="scientific">Spiribacter curvatus</name>
    <dbReference type="NCBI Taxonomy" id="1335757"/>
    <lineage>
        <taxon>Bacteria</taxon>
        <taxon>Pseudomonadati</taxon>
        <taxon>Pseudomonadota</taxon>
        <taxon>Gammaproteobacteria</taxon>
        <taxon>Chromatiales</taxon>
        <taxon>Ectothiorhodospiraceae</taxon>
        <taxon>Spiribacter</taxon>
    </lineage>
</organism>
<dbReference type="GO" id="GO:0015628">
    <property type="term" value="P:protein secretion by the type II secretion system"/>
    <property type="evidence" value="ECO:0007669"/>
    <property type="project" value="TreeGrafter"/>
</dbReference>
<evidence type="ECO:0000256" key="4">
    <source>
        <dbReference type="ARBA" id="ARBA00022475"/>
    </source>
</evidence>
<dbReference type="PANTHER" id="PTHR30012:SF7">
    <property type="entry name" value="PROTEIN TRANSPORT PROTEIN HOFC HOMOLOG"/>
    <property type="match status" value="1"/>
</dbReference>
<proteinExistence type="inferred from homology"/>
<dbReference type="PROSITE" id="PS00874">
    <property type="entry name" value="T2SP_F"/>
    <property type="match status" value="1"/>
</dbReference>
<feature type="transmembrane region" description="Helical" evidence="10">
    <location>
        <begin position="225"/>
        <end position="243"/>
    </location>
</feature>
<dbReference type="Pfam" id="PF00482">
    <property type="entry name" value="T2SSF"/>
    <property type="match status" value="2"/>
</dbReference>
<dbReference type="InterPro" id="IPR042094">
    <property type="entry name" value="T2SS_GspF_sf"/>
</dbReference>
<dbReference type="GO" id="GO:0005886">
    <property type="term" value="C:plasma membrane"/>
    <property type="evidence" value="ECO:0007669"/>
    <property type="project" value="UniProtKB-SubCell"/>
</dbReference>
<evidence type="ECO:0000256" key="3">
    <source>
        <dbReference type="ARBA" id="ARBA00022448"/>
    </source>
</evidence>
<dbReference type="HOGENOM" id="CLU_035032_2_0_6"/>
<evidence type="ECO:0000256" key="9">
    <source>
        <dbReference type="RuleBase" id="RU003923"/>
    </source>
</evidence>
<keyword evidence="8 10" id="KW-0472">Membrane</keyword>
<evidence type="ECO:0000256" key="2">
    <source>
        <dbReference type="ARBA" id="ARBA00005745"/>
    </source>
</evidence>
<dbReference type="OrthoDB" id="9805682at2"/>
<dbReference type="PRINTS" id="PR00812">
    <property type="entry name" value="BCTERIALGSPF"/>
</dbReference>
<dbReference type="KEGG" id="spiu:SPICUR_07565"/>
<dbReference type="PANTHER" id="PTHR30012">
    <property type="entry name" value="GENERAL SECRETION PATHWAY PROTEIN"/>
    <property type="match status" value="1"/>
</dbReference>
<sequence length="405" mass="43978">MTGMTGFAWRGSDLDGRRRYGLTRATDPSHLHRHLGSHGIALEHSVRIPGWLERAMIPTKPRLQSRHINALFRQLATLSSAGVPLIDAMTMIAQEEKQAGLRRLASDIRDEIAAGTPLSVALASQPAYFDPLICGLVRAGEQSGELDVLLDRIANDRERSAAIAQRLRRAMLYPLIVLAVALAVGTALLMFVVPRFQALFNGFGAELPVFTRHVIGLSAWLRSDGWIGLTGIVGAVAAWLALTRHYPALRQIRHRVALRVPVTGCLIERAETARFTRTLAILMQAGAPLAEALPTVAGTLSTLPYQRAVMRITDDLRDGRSLALAIERTHRFQASTGRMIATGEAAGQLPEVLERIADRQETAVSQGIDNLGTALEPLIMSLLGLLIGGLVLAMYLPVFQLGSVI</sequence>
<keyword evidence="5" id="KW-0997">Cell inner membrane</keyword>
<dbReference type="PATRIC" id="fig|1335757.3.peg.1477"/>
<feature type="domain" description="Type II secretion system protein GspF" evidence="11">
    <location>
        <begin position="275"/>
        <end position="397"/>
    </location>
</feature>
<comment type="subcellular location">
    <subcellularLocation>
        <location evidence="1 9">Cell inner membrane</location>
        <topology evidence="1 9">Multi-pass membrane protein</topology>
    </subcellularLocation>
</comment>
<dbReference type="eggNOG" id="COG1459">
    <property type="taxonomic scope" value="Bacteria"/>
</dbReference>
<dbReference type="InterPro" id="IPR003004">
    <property type="entry name" value="GspF/PilC"/>
</dbReference>
<dbReference type="FunFam" id="1.20.81.30:FF:000001">
    <property type="entry name" value="Type II secretion system protein F"/>
    <property type="match status" value="2"/>
</dbReference>
<evidence type="ECO:0000256" key="8">
    <source>
        <dbReference type="ARBA" id="ARBA00023136"/>
    </source>
</evidence>
<keyword evidence="6 9" id="KW-0812">Transmembrane</keyword>
<protein>
    <recommendedName>
        <fullName evidence="11">Type II secretion system protein GspF domain-containing protein</fullName>
    </recommendedName>
</protein>
<keyword evidence="13" id="KW-1185">Reference proteome</keyword>
<evidence type="ECO:0000256" key="7">
    <source>
        <dbReference type="ARBA" id="ARBA00022989"/>
    </source>
</evidence>
<evidence type="ECO:0000256" key="10">
    <source>
        <dbReference type="SAM" id="Phobius"/>
    </source>
</evidence>
<dbReference type="InterPro" id="IPR018076">
    <property type="entry name" value="T2SS_GspF_dom"/>
</dbReference>
<dbReference type="STRING" id="1335757.SPICUR_07565"/>
<evidence type="ECO:0000256" key="5">
    <source>
        <dbReference type="ARBA" id="ARBA00022519"/>
    </source>
</evidence>
<dbReference type="RefSeq" id="WP_023367674.1">
    <property type="nucleotide sequence ID" value="NC_022664.1"/>
</dbReference>
<accession>U5T7V7</accession>
<gene>
    <name evidence="12" type="ORF">SPICUR_07565</name>
</gene>
<comment type="similarity">
    <text evidence="2 9">Belongs to the GSP F family.</text>
</comment>
<dbReference type="EMBL" id="CP005990">
    <property type="protein sequence ID" value="AGY92473.1"/>
    <property type="molecule type" value="Genomic_DNA"/>
</dbReference>
<reference evidence="12 13" key="1">
    <citation type="journal article" date="2013" name="BMC Genomics">
        <title>Genomes of "Spiribacter", a streamlined, successful halophilic bacterium.</title>
        <authorList>
            <person name="Lopez-Perez M."/>
            <person name="Ghai R."/>
            <person name="Leon M.J."/>
            <person name="Rodriguez-Olmos A."/>
            <person name="Copa-Patino J.L."/>
            <person name="Soliveri J."/>
            <person name="Sanchez-Porro C."/>
            <person name="Ventosa A."/>
            <person name="Rodriguez-Valera F."/>
        </authorList>
    </citation>
    <scope>NUCLEOTIDE SEQUENCE [LARGE SCALE GENOMIC DNA]</scope>
    <source>
        <strain evidence="12 13">UAH-SP71</strain>
    </source>
</reference>
<evidence type="ECO:0000256" key="1">
    <source>
        <dbReference type="ARBA" id="ARBA00004429"/>
    </source>
</evidence>
<keyword evidence="4" id="KW-1003">Cell membrane</keyword>
<dbReference type="Proteomes" id="UP000017640">
    <property type="component" value="Chromosome"/>
</dbReference>
<evidence type="ECO:0000313" key="13">
    <source>
        <dbReference type="Proteomes" id="UP000017640"/>
    </source>
</evidence>
<dbReference type="AlphaFoldDB" id="U5T7V7"/>
<keyword evidence="3 9" id="KW-0813">Transport</keyword>
<dbReference type="InterPro" id="IPR001992">
    <property type="entry name" value="T2SS_GspF/T4SS_PilC_CS"/>
</dbReference>